<protein>
    <submittedName>
        <fullName evidence="2">Uncharacterized protein</fullName>
    </submittedName>
</protein>
<dbReference type="AlphaFoldDB" id="A0A428S8L8"/>
<evidence type="ECO:0000313" key="3">
    <source>
        <dbReference type="Proteomes" id="UP000288429"/>
    </source>
</evidence>
<feature type="non-terminal residue" evidence="2">
    <location>
        <position position="97"/>
    </location>
</feature>
<organism evidence="2 3">
    <name type="scientific">Fusarium ambrosium</name>
    <dbReference type="NCBI Taxonomy" id="131363"/>
    <lineage>
        <taxon>Eukaryota</taxon>
        <taxon>Fungi</taxon>
        <taxon>Dikarya</taxon>
        <taxon>Ascomycota</taxon>
        <taxon>Pezizomycotina</taxon>
        <taxon>Sordariomycetes</taxon>
        <taxon>Hypocreomycetidae</taxon>
        <taxon>Hypocreales</taxon>
        <taxon>Nectriaceae</taxon>
        <taxon>Fusarium</taxon>
        <taxon>Fusarium solani species complex</taxon>
    </lineage>
</organism>
<sequence length="97" mass="10490">MPARLPNLDKLLDLLERYLALPGKPGLPGGKATKEELDFACRDLPVPAQSVGPGPWPSLLLLQRRRRRLARRPSCLLGGRVSLPPGPPSPSDLVLSP</sequence>
<keyword evidence="3" id="KW-1185">Reference proteome</keyword>
<proteinExistence type="predicted"/>
<accession>A0A428S8L8</accession>
<evidence type="ECO:0000313" key="2">
    <source>
        <dbReference type="EMBL" id="RSL86179.1"/>
    </source>
</evidence>
<feature type="region of interest" description="Disordered" evidence="1">
    <location>
        <begin position="76"/>
        <end position="97"/>
    </location>
</feature>
<comment type="caution">
    <text evidence="2">The sequence shown here is derived from an EMBL/GenBank/DDBJ whole genome shotgun (WGS) entry which is preliminary data.</text>
</comment>
<name>A0A428S8L8_9HYPO</name>
<reference evidence="2 3" key="1">
    <citation type="submission" date="2017-06" db="EMBL/GenBank/DDBJ databases">
        <title>Cmopartive genomic analysis of Ambrosia Fusariam Clade fungi.</title>
        <authorList>
            <person name="Stajich J.E."/>
            <person name="Carrillo J."/>
            <person name="Kijimoto T."/>
            <person name="Eskalen A."/>
            <person name="O'Donnell K."/>
            <person name="Kasson M."/>
        </authorList>
    </citation>
    <scope>NUCLEOTIDE SEQUENCE [LARGE SCALE GENOMIC DNA]</scope>
    <source>
        <strain evidence="2 3">NRRL 20438</strain>
    </source>
</reference>
<evidence type="ECO:0000256" key="1">
    <source>
        <dbReference type="SAM" id="MobiDB-lite"/>
    </source>
</evidence>
<gene>
    <name evidence="2" type="ORF">CDV31_016439</name>
</gene>
<dbReference type="EMBL" id="NIZV01000539">
    <property type="protein sequence ID" value="RSL86179.1"/>
    <property type="molecule type" value="Genomic_DNA"/>
</dbReference>
<dbReference type="Proteomes" id="UP000288429">
    <property type="component" value="Unassembled WGS sequence"/>
</dbReference>